<organism evidence="1">
    <name type="scientific">[Clostridium] nexile</name>
    <dbReference type="NCBI Taxonomy" id="29361"/>
    <lineage>
        <taxon>Bacteria</taxon>
        <taxon>Bacillati</taxon>
        <taxon>Bacillota</taxon>
        <taxon>Clostridia</taxon>
        <taxon>Lachnospirales</taxon>
        <taxon>Lachnospiraceae</taxon>
        <taxon>Tyzzerella</taxon>
    </lineage>
</organism>
<dbReference type="Gene3D" id="1.20.5.2950">
    <property type="match status" value="1"/>
</dbReference>
<name>A0A6N2RBV7_9FIRM</name>
<dbReference type="AlphaFoldDB" id="A0A6N2RBV7"/>
<dbReference type="EMBL" id="CACRTG010000001">
    <property type="protein sequence ID" value="VYS78583.1"/>
    <property type="molecule type" value="Genomic_DNA"/>
</dbReference>
<proteinExistence type="predicted"/>
<gene>
    <name evidence="1" type="ORF">CNLFYP112_00100</name>
</gene>
<accession>A0A6N2RBV7</accession>
<evidence type="ECO:0008006" key="2">
    <source>
        <dbReference type="Google" id="ProtNLM"/>
    </source>
</evidence>
<evidence type="ECO:0000313" key="1">
    <source>
        <dbReference type="EMBL" id="VYS78583.1"/>
    </source>
</evidence>
<reference evidence="1" key="1">
    <citation type="submission" date="2019-11" db="EMBL/GenBank/DDBJ databases">
        <authorList>
            <person name="Feng L."/>
        </authorList>
    </citation>
    <scope>NUCLEOTIDE SEQUENCE</scope>
    <source>
        <strain evidence="1">CnexileLFYP112</strain>
    </source>
</reference>
<protein>
    <recommendedName>
        <fullName evidence="2">ATPase</fullName>
    </recommendedName>
</protein>
<sequence>MNSIISKLSEIETAATAIVKHAESEKDRLDQKMQKDQQRFDEDLAASTKEKLDAIQQNLTSKMNTQLQQLQSESERTIHSLTREYETKHEQYAHEILKRITKV</sequence>